<dbReference type="InterPro" id="IPR044992">
    <property type="entry name" value="ChyE-like"/>
</dbReference>
<dbReference type="SUPFAM" id="SSF52317">
    <property type="entry name" value="Class I glutamine amidotransferase-like"/>
    <property type="match status" value="1"/>
</dbReference>
<proteinExistence type="predicted"/>
<dbReference type="Gene3D" id="3.40.50.880">
    <property type="match status" value="1"/>
</dbReference>
<dbReference type="PROSITE" id="PS51273">
    <property type="entry name" value="GATASE_TYPE_1"/>
    <property type="match status" value="1"/>
</dbReference>
<protein>
    <submittedName>
        <fullName evidence="2">Glutamine amidotransferase</fullName>
    </submittedName>
</protein>
<accession>A0A4Y5Z7S5</accession>
<keyword evidence="2" id="KW-0315">Glutamine amidotransferase</keyword>
<dbReference type="NCBIfam" id="NF006562">
    <property type="entry name" value="PRK09065.1"/>
    <property type="match status" value="1"/>
</dbReference>
<dbReference type="AlphaFoldDB" id="A0A4Y5Z7S5"/>
<dbReference type="InterPro" id="IPR017926">
    <property type="entry name" value="GATASE"/>
</dbReference>
<dbReference type="EMBL" id="CP041046">
    <property type="protein sequence ID" value="QDE41257.1"/>
    <property type="molecule type" value="Genomic_DNA"/>
</dbReference>
<evidence type="ECO:0000313" key="2">
    <source>
        <dbReference type="EMBL" id="QDE41257.1"/>
    </source>
</evidence>
<dbReference type="KEGG" id="lpy:FIV34_19660"/>
<feature type="domain" description="Glutamine amidotransferase" evidence="1">
    <location>
        <begin position="53"/>
        <end position="196"/>
    </location>
</feature>
<reference evidence="2 3" key="1">
    <citation type="submission" date="2019-06" db="EMBL/GenBank/DDBJ databases">
        <title>A complete genome sequence for Luteibacter pinisoli MAH-14.</title>
        <authorList>
            <person name="Baltrus D.A."/>
        </authorList>
    </citation>
    <scope>NUCLEOTIDE SEQUENCE [LARGE SCALE GENOMIC DNA]</scope>
    <source>
        <strain evidence="2 3">MAH-14</strain>
    </source>
</reference>
<dbReference type="PANTHER" id="PTHR42695">
    <property type="entry name" value="GLUTAMINE AMIDOTRANSFERASE YLR126C-RELATED"/>
    <property type="match status" value="1"/>
</dbReference>
<dbReference type="Proteomes" id="UP000316093">
    <property type="component" value="Chromosome"/>
</dbReference>
<sequence>MKPVLIVRTGRAPDVISARHGDFPRWFQLGLRLRLPRLRVVDVEHGDALPDPEEVSGVILTGSASMVTERLPWSERTAGWIRNAMDADLPMLGVCYGHQLMSHALGGRVDYLPGGREMGTVALTTHASTAATDALGKALPTTFHAHATHEQSVLELPRGAVSLASSARDPHHLVRYGEHAISTQFHPEFSAEVMRAYIRRKHDVLASEGTPPADLLAAVVATPHATGLLRNFVRTHLGVTRQTSAA</sequence>
<keyword evidence="3" id="KW-1185">Reference proteome</keyword>
<evidence type="ECO:0000313" key="3">
    <source>
        <dbReference type="Proteomes" id="UP000316093"/>
    </source>
</evidence>
<dbReference type="Pfam" id="PF00117">
    <property type="entry name" value="GATase"/>
    <property type="match status" value="1"/>
</dbReference>
<dbReference type="GO" id="GO:0016740">
    <property type="term" value="F:transferase activity"/>
    <property type="evidence" value="ECO:0007669"/>
    <property type="project" value="UniProtKB-KW"/>
</dbReference>
<dbReference type="RefSeq" id="WP_139985179.1">
    <property type="nucleotide sequence ID" value="NZ_CP041046.1"/>
</dbReference>
<dbReference type="OrthoDB" id="9813383at2"/>
<dbReference type="CDD" id="cd01741">
    <property type="entry name" value="GATase1_1"/>
    <property type="match status" value="1"/>
</dbReference>
<organism evidence="2 3">
    <name type="scientific">Luteibacter pinisoli</name>
    <dbReference type="NCBI Taxonomy" id="2589080"/>
    <lineage>
        <taxon>Bacteria</taxon>
        <taxon>Pseudomonadati</taxon>
        <taxon>Pseudomonadota</taxon>
        <taxon>Gammaproteobacteria</taxon>
        <taxon>Lysobacterales</taxon>
        <taxon>Rhodanobacteraceae</taxon>
        <taxon>Luteibacter</taxon>
    </lineage>
</organism>
<dbReference type="PANTHER" id="PTHR42695:SF5">
    <property type="entry name" value="GLUTAMINE AMIDOTRANSFERASE YLR126C-RELATED"/>
    <property type="match status" value="1"/>
</dbReference>
<evidence type="ECO:0000259" key="1">
    <source>
        <dbReference type="Pfam" id="PF00117"/>
    </source>
</evidence>
<dbReference type="GO" id="GO:0005829">
    <property type="term" value="C:cytosol"/>
    <property type="evidence" value="ECO:0007669"/>
    <property type="project" value="TreeGrafter"/>
</dbReference>
<keyword evidence="2" id="KW-0808">Transferase</keyword>
<dbReference type="InterPro" id="IPR029062">
    <property type="entry name" value="Class_I_gatase-like"/>
</dbReference>
<name>A0A4Y5Z7S5_9GAMM</name>
<gene>
    <name evidence="2" type="ORF">FIV34_19660</name>
</gene>